<reference evidence="2" key="1">
    <citation type="journal article" date="2020" name="Stud. Mycol.">
        <title>101 Dothideomycetes genomes: a test case for predicting lifestyles and emergence of pathogens.</title>
        <authorList>
            <person name="Haridas S."/>
            <person name="Albert R."/>
            <person name="Binder M."/>
            <person name="Bloem J."/>
            <person name="Labutti K."/>
            <person name="Salamov A."/>
            <person name="Andreopoulos B."/>
            <person name="Baker S."/>
            <person name="Barry K."/>
            <person name="Bills G."/>
            <person name="Bluhm B."/>
            <person name="Cannon C."/>
            <person name="Castanera R."/>
            <person name="Culley D."/>
            <person name="Daum C."/>
            <person name="Ezra D."/>
            <person name="Gonzalez J."/>
            <person name="Henrissat B."/>
            <person name="Kuo A."/>
            <person name="Liang C."/>
            <person name="Lipzen A."/>
            <person name="Lutzoni F."/>
            <person name="Magnuson J."/>
            <person name="Mondo S."/>
            <person name="Nolan M."/>
            <person name="Ohm R."/>
            <person name="Pangilinan J."/>
            <person name="Park H.-J."/>
            <person name="Ramirez L."/>
            <person name="Alfaro M."/>
            <person name="Sun H."/>
            <person name="Tritt A."/>
            <person name="Yoshinaga Y."/>
            <person name="Zwiers L.-H."/>
            <person name="Turgeon B."/>
            <person name="Goodwin S."/>
            <person name="Spatafora J."/>
            <person name="Crous P."/>
            <person name="Grigoriev I."/>
        </authorList>
    </citation>
    <scope>NUCLEOTIDE SEQUENCE</scope>
    <source>
        <strain evidence="2">CBS 690.94</strain>
    </source>
</reference>
<dbReference type="OrthoDB" id="341259at2759"/>
<comment type="caution">
    <text evidence="2">The sequence shown here is derived from an EMBL/GenBank/DDBJ whole genome shotgun (WGS) entry which is preliminary data.</text>
</comment>
<gene>
    <name evidence="2" type="ORF">P171DRAFT_59920</name>
</gene>
<dbReference type="AlphaFoldDB" id="A0A9P4PDN4"/>
<name>A0A9P4PDN4_9PLEO</name>
<evidence type="ECO:0000256" key="1">
    <source>
        <dbReference type="PROSITE-ProRule" id="PRU00023"/>
    </source>
</evidence>
<feature type="repeat" description="ANK" evidence="1">
    <location>
        <begin position="209"/>
        <end position="241"/>
    </location>
</feature>
<keyword evidence="3" id="KW-1185">Reference proteome</keyword>
<accession>A0A9P4PDN4</accession>
<sequence>MSKIEEAAIVQNENHNQTSTVLDGIITQLSAVHDLQGENLKGSQHTQSEIRSVLEQTTYDGGDSTSTQLRITTSMPLKACDWTCNCQCHVRNRSQTPQWLSAVVGTLFYCSTNTPSLDFLPCNTTACFRSQSTSSYRFTYYFPSWIMRAALVYTTWNNVQGENSSWSVKMPKEIPLYSPCWHYIQGGFVEKIRELLQLRQMSPYDIGPDGVSVLHWAESFWQLDICSLLMATGADWHFKDRAGR</sequence>
<keyword evidence="1" id="KW-0040">ANK repeat</keyword>
<dbReference type="Proteomes" id="UP000799764">
    <property type="component" value="Unassembled WGS sequence"/>
</dbReference>
<dbReference type="InterPro" id="IPR036770">
    <property type="entry name" value="Ankyrin_rpt-contain_sf"/>
</dbReference>
<dbReference type="SUPFAM" id="SSF48403">
    <property type="entry name" value="Ankyrin repeat"/>
    <property type="match status" value="1"/>
</dbReference>
<dbReference type="PROSITE" id="PS50088">
    <property type="entry name" value="ANK_REPEAT"/>
    <property type="match status" value="1"/>
</dbReference>
<evidence type="ECO:0000313" key="3">
    <source>
        <dbReference type="Proteomes" id="UP000799764"/>
    </source>
</evidence>
<protein>
    <recommendedName>
        <fullName evidence="4">Ankyrin</fullName>
    </recommendedName>
</protein>
<organism evidence="2 3">
    <name type="scientific">Karstenula rhodostoma CBS 690.94</name>
    <dbReference type="NCBI Taxonomy" id="1392251"/>
    <lineage>
        <taxon>Eukaryota</taxon>
        <taxon>Fungi</taxon>
        <taxon>Dikarya</taxon>
        <taxon>Ascomycota</taxon>
        <taxon>Pezizomycotina</taxon>
        <taxon>Dothideomycetes</taxon>
        <taxon>Pleosporomycetidae</taxon>
        <taxon>Pleosporales</taxon>
        <taxon>Massarineae</taxon>
        <taxon>Didymosphaeriaceae</taxon>
        <taxon>Karstenula</taxon>
    </lineage>
</organism>
<evidence type="ECO:0000313" key="2">
    <source>
        <dbReference type="EMBL" id="KAF2442022.1"/>
    </source>
</evidence>
<dbReference type="EMBL" id="MU001504">
    <property type="protein sequence ID" value="KAF2442022.1"/>
    <property type="molecule type" value="Genomic_DNA"/>
</dbReference>
<proteinExistence type="predicted"/>
<dbReference type="InterPro" id="IPR002110">
    <property type="entry name" value="Ankyrin_rpt"/>
</dbReference>
<evidence type="ECO:0008006" key="4">
    <source>
        <dbReference type="Google" id="ProtNLM"/>
    </source>
</evidence>